<dbReference type="InterPro" id="IPR010982">
    <property type="entry name" value="Lambda_DNA-bd_dom_sf"/>
</dbReference>
<dbReference type="InterPro" id="IPR001387">
    <property type="entry name" value="Cro/C1-type_HTH"/>
</dbReference>
<proteinExistence type="predicted"/>
<organism evidence="2 3">
    <name type="scientific">Abiotrophia defectiva</name>
    <name type="common">Streptococcus defectivus</name>
    <dbReference type="NCBI Taxonomy" id="46125"/>
    <lineage>
        <taxon>Bacteria</taxon>
        <taxon>Bacillati</taxon>
        <taxon>Bacillota</taxon>
        <taxon>Bacilli</taxon>
        <taxon>Lactobacillales</taxon>
        <taxon>Aerococcaceae</taxon>
        <taxon>Abiotrophia</taxon>
    </lineage>
</organism>
<evidence type="ECO:0000259" key="1">
    <source>
        <dbReference type="PROSITE" id="PS50943"/>
    </source>
</evidence>
<feature type="non-terminal residue" evidence="2">
    <location>
        <position position="1"/>
    </location>
</feature>
<dbReference type="SUPFAM" id="SSF47413">
    <property type="entry name" value="lambda repressor-like DNA-binding domains"/>
    <property type="match status" value="1"/>
</dbReference>
<sequence>IQISYQYDHERLYEALKRRGMTERALAEKIYCSPATVSRIFNGCGRLSIETIIMVCLALELTVEEQLEIFYFSCMGILRHLGVSMGDTQDIKFDI</sequence>
<dbReference type="Pfam" id="PF01381">
    <property type="entry name" value="HTH_3"/>
    <property type="match status" value="1"/>
</dbReference>
<dbReference type="AlphaFoldDB" id="A0A929QUB9"/>
<name>A0A929QUB9_ABIDE</name>
<accession>A0A929QUB9</accession>
<dbReference type="GO" id="GO:0003677">
    <property type="term" value="F:DNA binding"/>
    <property type="evidence" value="ECO:0007669"/>
    <property type="project" value="InterPro"/>
</dbReference>
<evidence type="ECO:0000313" key="3">
    <source>
        <dbReference type="Proteomes" id="UP000757900"/>
    </source>
</evidence>
<dbReference type="Gene3D" id="1.10.260.40">
    <property type="entry name" value="lambda repressor-like DNA-binding domains"/>
    <property type="match status" value="1"/>
</dbReference>
<gene>
    <name evidence="2" type="ORF">HXK00_08730</name>
</gene>
<dbReference type="EMBL" id="JABZFV010000347">
    <property type="protein sequence ID" value="MBF0935705.1"/>
    <property type="molecule type" value="Genomic_DNA"/>
</dbReference>
<comment type="caution">
    <text evidence="2">The sequence shown here is derived from an EMBL/GenBank/DDBJ whole genome shotgun (WGS) entry which is preliminary data.</text>
</comment>
<dbReference type="Proteomes" id="UP000757900">
    <property type="component" value="Unassembled WGS sequence"/>
</dbReference>
<feature type="domain" description="HTH cro/C1-type" evidence="1">
    <location>
        <begin position="12"/>
        <end position="66"/>
    </location>
</feature>
<dbReference type="CDD" id="cd00093">
    <property type="entry name" value="HTH_XRE"/>
    <property type="match status" value="1"/>
</dbReference>
<reference evidence="2" key="1">
    <citation type="submission" date="2020-04" db="EMBL/GenBank/DDBJ databases">
        <title>Deep metagenomics examines the oral microbiome during advanced dental caries in children, revealing novel taxa and co-occurrences with host molecules.</title>
        <authorList>
            <person name="Baker J.L."/>
            <person name="Morton J.T."/>
            <person name="Dinis M."/>
            <person name="Alvarez R."/>
            <person name="Tran N.C."/>
            <person name="Knight R."/>
            <person name="Edlund A."/>
        </authorList>
    </citation>
    <scope>NUCLEOTIDE SEQUENCE</scope>
    <source>
        <strain evidence="2">JCVI_23_bin.16</strain>
    </source>
</reference>
<dbReference type="PROSITE" id="PS50943">
    <property type="entry name" value="HTH_CROC1"/>
    <property type="match status" value="1"/>
</dbReference>
<dbReference type="SMART" id="SM00530">
    <property type="entry name" value="HTH_XRE"/>
    <property type="match status" value="1"/>
</dbReference>
<protein>
    <submittedName>
        <fullName evidence="2">Helix-turn-helix transcriptional regulator</fullName>
    </submittedName>
</protein>
<evidence type="ECO:0000313" key="2">
    <source>
        <dbReference type="EMBL" id="MBF0935705.1"/>
    </source>
</evidence>